<dbReference type="InterPro" id="IPR001466">
    <property type="entry name" value="Beta-lactam-related"/>
</dbReference>
<dbReference type="Gene3D" id="3.40.710.10">
    <property type="entry name" value="DD-peptidase/beta-lactamase superfamily"/>
    <property type="match status" value="1"/>
</dbReference>
<dbReference type="Gene3D" id="3.90.1450.10">
    <property type="entry name" value="Guanylin"/>
    <property type="match status" value="1"/>
</dbReference>
<dbReference type="PANTHER" id="PTHR22935:SF95">
    <property type="entry name" value="BETA-LACTAMASE-LIKE 1-RELATED"/>
    <property type="match status" value="1"/>
</dbReference>
<feature type="domain" description="Beta-lactamase-related" evidence="7">
    <location>
        <begin position="8"/>
        <end position="216"/>
    </location>
</feature>
<comment type="similarity">
    <text evidence="6">Belongs to the beta-lactamase family.</text>
</comment>
<sequence length="453" mass="50314">MYFPSLGLPRRLRSTNLLWSGNTEAALNLLQDDVLVADPGTKCHYSNVAFSLLANILAQKVTGSDFESWVSDNILERLNMEDTGFNLTPNVQRRMAVGVYSNGQPAPLYNLGWYRPAGQMFSTAADMAKLMMTLLGGYGGTLLQQDTLNTMLTPVFRCHSNYFSNATGTPWEINEQFNYDVVRKDGDLDGYAATLSLVPRLKLGLVVLMAGVRPADQDLVSQAYSYLIPAVESAFRDAQRTLRPPPNPAPYVGFFTYRNMTFYEIKVDSERVLIMQQFGPHVDTTVPAKYRTIQLDYLQDRVFRVVFKSPYPCKLKVNSASVSLEAQDRQLFNFYPFNKKGVSPGFDSPGLNTYRVCFQLSTAVTVTEGDFHFSLESVKALGALMTGDDSSAEQALRLMEAKTAALCSHPALPEDFKPLCLRKDAGASLARLVFVATRYDSCEICEYAACTGC</sequence>
<keyword evidence="5" id="KW-1015">Disulfide bond</keyword>
<dbReference type="PANTHER" id="PTHR22935">
    <property type="entry name" value="PENICILLIN-BINDING PROTEIN"/>
    <property type="match status" value="1"/>
</dbReference>
<evidence type="ECO:0000259" key="7">
    <source>
        <dbReference type="Pfam" id="PF00144"/>
    </source>
</evidence>
<organism evidence="8 9">
    <name type="scientific">Larimichthys crocea</name>
    <name type="common">Large yellow croaker</name>
    <name type="synonym">Pseudosciaena crocea</name>
    <dbReference type="NCBI Taxonomy" id="215358"/>
    <lineage>
        <taxon>Eukaryota</taxon>
        <taxon>Metazoa</taxon>
        <taxon>Chordata</taxon>
        <taxon>Craniata</taxon>
        <taxon>Vertebrata</taxon>
        <taxon>Euteleostomi</taxon>
        <taxon>Actinopterygii</taxon>
        <taxon>Neopterygii</taxon>
        <taxon>Teleostei</taxon>
        <taxon>Neoteleostei</taxon>
        <taxon>Acanthomorphata</taxon>
        <taxon>Eupercaria</taxon>
        <taxon>Sciaenidae</taxon>
        <taxon>Larimichthys</taxon>
    </lineage>
</organism>
<dbReference type="InterPro" id="IPR036382">
    <property type="entry name" value="Guanylin_sf"/>
</dbReference>
<dbReference type="Pfam" id="PF00144">
    <property type="entry name" value="Beta-lactamase"/>
    <property type="match status" value="1"/>
</dbReference>
<evidence type="ECO:0000256" key="4">
    <source>
        <dbReference type="ARBA" id="ARBA00022729"/>
    </source>
</evidence>
<protein>
    <submittedName>
        <fullName evidence="8">Putative beta-lactamase-like 1</fullName>
    </submittedName>
</protein>
<keyword evidence="4" id="KW-0732">Signal</keyword>
<comment type="subcellular location">
    <subcellularLocation>
        <location evidence="1">Secreted</location>
    </subcellularLocation>
</comment>
<dbReference type="EMBL" id="REGW02000008">
    <property type="protein sequence ID" value="KAE8293002.1"/>
    <property type="molecule type" value="Genomic_DNA"/>
</dbReference>
<dbReference type="InterPro" id="IPR051478">
    <property type="entry name" value="Beta-lactamase-like_AB/R"/>
</dbReference>
<dbReference type="SUPFAM" id="SSF56601">
    <property type="entry name" value="beta-lactamase/transpeptidase-like"/>
    <property type="match status" value="1"/>
</dbReference>
<dbReference type="AlphaFoldDB" id="A0A6G0IP18"/>
<evidence type="ECO:0000313" key="8">
    <source>
        <dbReference type="EMBL" id="KAE8293002.1"/>
    </source>
</evidence>
<dbReference type="Proteomes" id="UP000424527">
    <property type="component" value="Unassembled WGS sequence"/>
</dbReference>
<name>A0A6G0IP18_LARCR</name>
<dbReference type="GO" id="GO:0005576">
    <property type="term" value="C:extracellular region"/>
    <property type="evidence" value="ECO:0007669"/>
    <property type="project" value="UniProtKB-SubCell"/>
</dbReference>
<accession>A0A6G0IP18</accession>
<dbReference type="InterPro" id="IPR012338">
    <property type="entry name" value="Beta-lactam/transpept-like"/>
</dbReference>
<evidence type="ECO:0000256" key="2">
    <source>
        <dbReference type="ARBA" id="ARBA00009883"/>
    </source>
</evidence>
<evidence type="ECO:0000256" key="1">
    <source>
        <dbReference type="ARBA" id="ARBA00004613"/>
    </source>
</evidence>
<evidence type="ECO:0000256" key="5">
    <source>
        <dbReference type="ARBA" id="ARBA00023157"/>
    </source>
</evidence>
<dbReference type="GO" id="GO:0030250">
    <property type="term" value="F:guanylate cyclase activator activity"/>
    <property type="evidence" value="ECO:0007669"/>
    <property type="project" value="InterPro"/>
</dbReference>
<keyword evidence="3" id="KW-0964">Secreted</keyword>
<evidence type="ECO:0000256" key="6">
    <source>
        <dbReference type="ARBA" id="ARBA00038473"/>
    </source>
</evidence>
<dbReference type="SUPFAM" id="SSF89890">
    <property type="entry name" value="Proguanylin"/>
    <property type="match status" value="1"/>
</dbReference>
<proteinExistence type="inferred from homology"/>
<reference evidence="8 9" key="1">
    <citation type="submission" date="2019-07" db="EMBL/GenBank/DDBJ databases">
        <title>Chromosome genome assembly for large yellow croaker.</title>
        <authorList>
            <person name="Xiao S."/>
        </authorList>
    </citation>
    <scope>NUCLEOTIDE SEQUENCE [LARGE SCALE GENOMIC DNA]</scope>
    <source>
        <strain evidence="8">JMULYC20181020</strain>
        <tissue evidence="8">Muscle</tissue>
    </source>
</reference>
<evidence type="ECO:0000313" key="9">
    <source>
        <dbReference type="Proteomes" id="UP000424527"/>
    </source>
</evidence>
<keyword evidence="9" id="KW-1185">Reference proteome</keyword>
<comment type="similarity">
    <text evidence="2">Belongs to the guanylin family.</text>
</comment>
<dbReference type="Pfam" id="PF02058">
    <property type="entry name" value="Guanylin"/>
    <property type="match status" value="1"/>
</dbReference>
<gene>
    <name evidence="8" type="ORF">D5F01_LYC08095</name>
</gene>
<comment type="caution">
    <text evidence="8">The sequence shown here is derived from an EMBL/GenBank/DDBJ whole genome shotgun (WGS) entry which is preliminary data.</text>
</comment>
<evidence type="ECO:0000256" key="3">
    <source>
        <dbReference type="ARBA" id="ARBA00022525"/>
    </source>
</evidence>
<dbReference type="InterPro" id="IPR000879">
    <property type="entry name" value="Guanylin"/>
</dbReference>